<name>A0A9J6GAW5_HAELO</name>
<organism evidence="1 2">
    <name type="scientific">Haemaphysalis longicornis</name>
    <name type="common">Bush tick</name>
    <dbReference type="NCBI Taxonomy" id="44386"/>
    <lineage>
        <taxon>Eukaryota</taxon>
        <taxon>Metazoa</taxon>
        <taxon>Ecdysozoa</taxon>
        <taxon>Arthropoda</taxon>
        <taxon>Chelicerata</taxon>
        <taxon>Arachnida</taxon>
        <taxon>Acari</taxon>
        <taxon>Parasitiformes</taxon>
        <taxon>Ixodida</taxon>
        <taxon>Ixodoidea</taxon>
        <taxon>Ixodidae</taxon>
        <taxon>Haemaphysalinae</taxon>
        <taxon>Haemaphysalis</taxon>
    </lineage>
</organism>
<comment type="caution">
    <text evidence="1">The sequence shown here is derived from an EMBL/GenBank/DDBJ whole genome shotgun (WGS) entry which is preliminary data.</text>
</comment>
<accession>A0A9J6GAW5</accession>
<gene>
    <name evidence="1" type="ORF">HPB48_021831</name>
</gene>
<evidence type="ECO:0000313" key="2">
    <source>
        <dbReference type="Proteomes" id="UP000821853"/>
    </source>
</evidence>
<dbReference type="VEuPathDB" id="VectorBase:HLOH_055564"/>
<keyword evidence="2" id="KW-1185">Reference proteome</keyword>
<dbReference type="Proteomes" id="UP000821853">
    <property type="component" value="Chromosome 4"/>
</dbReference>
<reference evidence="1 2" key="1">
    <citation type="journal article" date="2020" name="Cell">
        <title>Large-Scale Comparative Analyses of Tick Genomes Elucidate Their Genetic Diversity and Vector Capacities.</title>
        <authorList>
            <consortium name="Tick Genome and Microbiome Consortium (TIGMIC)"/>
            <person name="Jia N."/>
            <person name="Wang J."/>
            <person name="Shi W."/>
            <person name="Du L."/>
            <person name="Sun Y."/>
            <person name="Zhan W."/>
            <person name="Jiang J.F."/>
            <person name="Wang Q."/>
            <person name="Zhang B."/>
            <person name="Ji P."/>
            <person name="Bell-Sakyi L."/>
            <person name="Cui X.M."/>
            <person name="Yuan T.T."/>
            <person name="Jiang B.G."/>
            <person name="Yang W.F."/>
            <person name="Lam T.T."/>
            <person name="Chang Q.C."/>
            <person name="Ding S.J."/>
            <person name="Wang X.J."/>
            <person name="Zhu J.G."/>
            <person name="Ruan X.D."/>
            <person name="Zhao L."/>
            <person name="Wei J.T."/>
            <person name="Ye R.Z."/>
            <person name="Que T.C."/>
            <person name="Du C.H."/>
            <person name="Zhou Y.H."/>
            <person name="Cheng J.X."/>
            <person name="Dai P.F."/>
            <person name="Guo W.B."/>
            <person name="Han X.H."/>
            <person name="Huang E.J."/>
            <person name="Li L.F."/>
            <person name="Wei W."/>
            <person name="Gao Y.C."/>
            <person name="Liu J.Z."/>
            <person name="Shao H.Z."/>
            <person name="Wang X."/>
            <person name="Wang C.C."/>
            <person name="Yang T.C."/>
            <person name="Huo Q.B."/>
            <person name="Li W."/>
            <person name="Chen H.Y."/>
            <person name="Chen S.E."/>
            <person name="Zhou L.G."/>
            <person name="Ni X.B."/>
            <person name="Tian J.H."/>
            <person name="Sheng Y."/>
            <person name="Liu T."/>
            <person name="Pan Y.S."/>
            <person name="Xia L.Y."/>
            <person name="Li J."/>
            <person name="Zhao F."/>
            <person name="Cao W.C."/>
        </authorList>
    </citation>
    <scope>NUCLEOTIDE SEQUENCE [LARGE SCALE GENOMIC DNA]</scope>
    <source>
        <strain evidence="1">HaeL-2018</strain>
    </source>
</reference>
<dbReference type="AlphaFoldDB" id="A0A9J6GAW5"/>
<proteinExistence type="predicted"/>
<dbReference type="OrthoDB" id="6479152at2759"/>
<dbReference type="EMBL" id="JABSTR010000006">
    <property type="protein sequence ID" value="KAH9372533.1"/>
    <property type="molecule type" value="Genomic_DNA"/>
</dbReference>
<evidence type="ECO:0000313" key="1">
    <source>
        <dbReference type="EMBL" id="KAH9372533.1"/>
    </source>
</evidence>
<sequence>MKSLLTRDGHDVIQVRANVTFRDVLAHLNIHFQPWHNPVANLTVGATFSDLRSSFEGLSETAQTQRLIWGYEKAAKDLVASAITDDVSDALSRAAATRVFPCCHNRM</sequence>
<protein>
    <submittedName>
        <fullName evidence="1">Uncharacterized protein</fullName>
    </submittedName>
</protein>